<dbReference type="SUPFAM" id="SSF64268">
    <property type="entry name" value="PX domain"/>
    <property type="match status" value="1"/>
</dbReference>
<dbReference type="SMART" id="SM00312">
    <property type="entry name" value="PX"/>
    <property type="match status" value="1"/>
</dbReference>
<organism evidence="6 7">
    <name type="scientific">Dissostichus eleginoides</name>
    <name type="common">Patagonian toothfish</name>
    <name type="synonym">Dissostichus amissus</name>
    <dbReference type="NCBI Taxonomy" id="100907"/>
    <lineage>
        <taxon>Eukaryota</taxon>
        <taxon>Metazoa</taxon>
        <taxon>Chordata</taxon>
        <taxon>Craniata</taxon>
        <taxon>Vertebrata</taxon>
        <taxon>Euteleostomi</taxon>
        <taxon>Actinopterygii</taxon>
        <taxon>Neopterygii</taxon>
        <taxon>Teleostei</taxon>
        <taxon>Neoteleostei</taxon>
        <taxon>Acanthomorphata</taxon>
        <taxon>Eupercaria</taxon>
        <taxon>Perciformes</taxon>
        <taxon>Notothenioidei</taxon>
        <taxon>Nototheniidae</taxon>
        <taxon>Dissostichus</taxon>
    </lineage>
</organism>
<feature type="compositionally biased region" description="Low complexity" evidence="3">
    <location>
        <begin position="375"/>
        <end position="393"/>
    </location>
</feature>
<dbReference type="InterPro" id="IPR036028">
    <property type="entry name" value="SH3-like_dom_sf"/>
</dbReference>
<gene>
    <name evidence="6" type="ORF">KUDE01_025044</name>
</gene>
<dbReference type="Pfam" id="PF00018">
    <property type="entry name" value="SH3_1"/>
    <property type="match status" value="1"/>
</dbReference>
<dbReference type="InterPro" id="IPR001452">
    <property type="entry name" value="SH3_domain"/>
</dbReference>
<sequence length="483" mass="54338">MAGDQRVVISARIIGAVHRDTPKLKMFMISVLWSDNSEVIIYRSFQEFRKCHRQLKKRFPIMNIFKRNDRVIPKFRGQARKSSQKKGSKRSVQRMKFLESYCEKLLKCDQSVTRTPEVTQFFMPKDHDLQPDFTKNSIMILMSDDLSDGGGGEVSHQPTGRVTHPFVTQTYSCVAAYETKDTKNRPFKVAVDEKLDVLIKDPAGWWLVENDSKGLAWFPAPYLQLLDGEDEEDTGFQHAGDLYCAVRSYTTKKHDEVSVPIGSVVEVLRKSDDGWWLVRFNGKAGYIPSMNLQPYNNPRAGLYSLQRKLHSSTLNLASSREAPASRRSSDSDYTGLRSDSAAQFRGNLHKARSLDVLSETRTQMERDADEARARSMSNTSTDTSFSDFESTSNLADIGSPLASPQQSDSNIDLSLLDRSGSDNGDERSESASSNVSGTSSVVPKVPPRPKTEEILTRCSTMTRKAALANKTRIQSQPETIHRR</sequence>
<dbReference type="GO" id="GO:0035091">
    <property type="term" value="F:phosphatidylinositol binding"/>
    <property type="evidence" value="ECO:0007669"/>
    <property type="project" value="InterPro"/>
</dbReference>
<name>A0AAD9BF38_DISEL</name>
<feature type="compositionally biased region" description="Basic and acidic residues" evidence="3">
    <location>
        <begin position="362"/>
        <end position="373"/>
    </location>
</feature>
<dbReference type="PANTHER" id="PTHR15706:SF10">
    <property type="entry name" value="NADPH OXIDASE ORGANIZER 1"/>
    <property type="match status" value="1"/>
</dbReference>
<evidence type="ECO:0000313" key="6">
    <source>
        <dbReference type="EMBL" id="KAK1881881.1"/>
    </source>
</evidence>
<dbReference type="GO" id="GO:0016176">
    <property type="term" value="F:superoxide-generating NADPH oxidase activator activity"/>
    <property type="evidence" value="ECO:0007669"/>
    <property type="project" value="TreeGrafter"/>
</dbReference>
<dbReference type="Gene3D" id="3.30.1520.10">
    <property type="entry name" value="Phox-like domain"/>
    <property type="match status" value="1"/>
</dbReference>
<dbReference type="FunFam" id="3.30.1520.10:FF:000040">
    <property type="entry name" value="NADPH oxidase organizer 1"/>
    <property type="match status" value="1"/>
</dbReference>
<feature type="domain" description="SH3" evidence="4">
    <location>
        <begin position="155"/>
        <end position="228"/>
    </location>
</feature>
<dbReference type="SMART" id="SM00326">
    <property type="entry name" value="SH3"/>
    <property type="match status" value="2"/>
</dbReference>
<dbReference type="GO" id="GO:0042554">
    <property type="term" value="P:superoxide anion generation"/>
    <property type="evidence" value="ECO:0007669"/>
    <property type="project" value="TreeGrafter"/>
</dbReference>
<dbReference type="PROSITE" id="PS50195">
    <property type="entry name" value="PX"/>
    <property type="match status" value="1"/>
</dbReference>
<dbReference type="AlphaFoldDB" id="A0AAD9BF38"/>
<keyword evidence="1 2" id="KW-0728">SH3 domain</keyword>
<dbReference type="EMBL" id="JASDAP010000024">
    <property type="protein sequence ID" value="KAK1881881.1"/>
    <property type="molecule type" value="Genomic_DNA"/>
</dbReference>
<evidence type="ECO:0000256" key="3">
    <source>
        <dbReference type="SAM" id="MobiDB-lite"/>
    </source>
</evidence>
<evidence type="ECO:0000256" key="1">
    <source>
        <dbReference type="ARBA" id="ARBA00022443"/>
    </source>
</evidence>
<comment type="caution">
    <text evidence="6">The sequence shown here is derived from an EMBL/GenBank/DDBJ whole genome shotgun (WGS) entry which is preliminary data.</text>
</comment>
<dbReference type="PROSITE" id="PS50002">
    <property type="entry name" value="SH3"/>
    <property type="match status" value="2"/>
</dbReference>
<evidence type="ECO:0000256" key="2">
    <source>
        <dbReference type="PROSITE-ProRule" id="PRU00192"/>
    </source>
</evidence>
<dbReference type="InterPro" id="IPR001683">
    <property type="entry name" value="PX_dom"/>
</dbReference>
<protein>
    <submittedName>
        <fullName evidence="6">NADPH oxidase organizer 1</fullName>
    </submittedName>
</protein>
<dbReference type="CDD" id="cd12024">
    <property type="entry name" value="SH3_NoxO1_2"/>
    <property type="match status" value="1"/>
</dbReference>
<feature type="compositionally biased region" description="Low complexity" evidence="3">
    <location>
        <begin position="430"/>
        <end position="443"/>
    </location>
</feature>
<keyword evidence="7" id="KW-1185">Reference proteome</keyword>
<accession>A0AAD9BF38</accession>
<feature type="region of interest" description="Disordered" evidence="3">
    <location>
        <begin position="355"/>
        <end position="483"/>
    </location>
</feature>
<evidence type="ECO:0000313" key="7">
    <source>
        <dbReference type="Proteomes" id="UP001228049"/>
    </source>
</evidence>
<feature type="compositionally biased region" description="Polar residues" evidence="3">
    <location>
        <begin position="402"/>
        <end position="412"/>
    </location>
</feature>
<proteinExistence type="predicted"/>
<dbReference type="FunFam" id="2.30.30.40:FF:000233">
    <property type="entry name" value="NADPH oxidase organizer 1"/>
    <property type="match status" value="1"/>
</dbReference>
<dbReference type="SUPFAM" id="SSF50044">
    <property type="entry name" value="SH3-domain"/>
    <property type="match status" value="2"/>
</dbReference>
<dbReference type="Gene3D" id="2.30.30.40">
    <property type="entry name" value="SH3 Domains"/>
    <property type="match status" value="2"/>
</dbReference>
<feature type="domain" description="PX" evidence="5">
    <location>
        <begin position="5"/>
        <end position="129"/>
    </location>
</feature>
<reference evidence="6" key="1">
    <citation type="submission" date="2023-04" db="EMBL/GenBank/DDBJ databases">
        <title>Chromosome-level genome of Chaenocephalus aceratus.</title>
        <authorList>
            <person name="Park H."/>
        </authorList>
    </citation>
    <scope>NUCLEOTIDE SEQUENCE</scope>
    <source>
        <strain evidence="6">DE</strain>
        <tissue evidence="6">Muscle</tissue>
    </source>
</reference>
<feature type="compositionally biased region" description="Polar residues" evidence="3">
    <location>
        <begin position="471"/>
        <end position="483"/>
    </location>
</feature>
<dbReference type="InterPro" id="IPR036871">
    <property type="entry name" value="PX_dom_sf"/>
</dbReference>
<evidence type="ECO:0000259" key="4">
    <source>
        <dbReference type="PROSITE" id="PS50002"/>
    </source>
</evidence>
<dbReference type="GO" id="GO:0005737">
    <property type="term" value="C:cytoplasm"/>
    <property type="evidence" value="ECO:0007669"/>
    <property type="project" value="TreeGrafter"/>
</dbReference>
<dbReference type="Proteomes" id="UP001228049">
    <property type="component" value="Unassembled WGS sequence"/>
</dbReference>
<feature type="region of interest" description="Disordered" evidence="3">
    <location>
        <begin position="315"/>
        <end position="337"/>
    </location>
</feature>
<dbReference type="PANTHER" id="PTHR15706">
    <property type="entry name" value="SH3 MULTIPLE DOMAIN"/>
    <property type="match status" value="1"/>
</dbReference>
<dbReference type="FunFam" id="2.30.30.40:FF:000219">
    <property type="entry name" value="NADPH oxidase organizer 1"/>
    <property type="match status" value="1"/>
</dbReference>
<dbReference type="Pfam" id="PF00787">
    <property type="entry name" value="PX"/>
    <property type="match status" value="1"/>
</dbReference>
<dbReference type="InterPro" id="IPR051228">
    <property type="entry name" value="NADPH_Oxidase/PX-Domain"/>
</dbReference>
<evidence type="ECO:0000259" key="5">
    <source>
        <dbReference type="PROSITE" id="PS50195"/>
    </source>
</evidence>
<dbReference type="InterPro" id="IPR035758">
    <property type="entry name" value="NoxO1_SH3_2"/>
</dbReference>
<feature type="domain" description="SH3" evidence="4">
    <location>
        <begin position="238"/>
        <end position="297"/>
    </location>
</feature>